<organism evidence="3 4">
    <name type="scientific">Uliginosibacterium paludis</name>
    <dbReference type="NCBI Taxonomy" id="1615952"/>
    <lineage>
        <taxon>Bacteria</taxon>
        <taxon>Pseudomonadati</taxon>
        <taxon>Pseudomonadota</taxon>
        <taxon>Betaproteobacteria</taxon>
        <taxon>Rhodocyclales</taxon>
        <taxon>Zoogloeaceae</taxon>
        <taxon>Uliginosibacterium</taxon>
    </lineage>
</organism>
<evidence type="ECO:0008006" key="5">
    <source>
        <dbReference type="Google" id="ProtNLM"/>
    </source>
</evidence>
<dbReference type="SUPFAM" id="SSF53474">
    <property type="entry name" value="alpha/beta-Hydrolases"/>
    <property type="match status" value="1"/>
</dbReference>
<dbReference type="InterPro" id="IPR029058">
    <property type="entry name" value="AB_hydrolase_fold"/>
</dbReference>
<comment type="caution">
    <text evidence="3">The sequence shown here is derived from an EMBL/GenBank/DDBJ whole genome shotgun (WGS) entry which is preliminary data.</text>
</comment>
<name>A0ABV2CS28_9RHOO</name>
<evidence type="ECO:0000256" key="1">
    <source>
        <dbReference type="SAM" id="MobiDB-lite"/>
    </source>
</evidence>
<feature type="region of interest" description="Disordered" evidence="1">
    <location>
        <begin position="287"/>
        <end position="367"/>
    </location>
</feature>
<feature type="signal peptide" evidence="2">
    <location>
        <begin position="1"/>
        <end position="21"/>
    </location>
</feature>
<reference evidence="3 4" key="1">
    <citation type="submission" date="2024-07" db="EMBL/GenBank/DDBJ databases">
        <title>Uliginosibacterium paludis KCTC:42655.</title>
        <authorList>
            <person name="Kim M.K."/>
        </authorList>
    </citation>
    <scope>NUCLEOTIDE SEQUENCE [LARGE SCALE GENOMIC DNA]</scope>
    <source>
        <strain evidence="3 4">KCTC 42655</strain>
    </source>
</reference>
<proteinExistence type="predicted"/>
<feature type="compositionally biased region" description="Basic and acidic residues" evidence="1">
    <location>
        <begin position="294"/>
        <end position="304"/>
    </location>
</feature>
<dbReference type="Proteomes" id="UP001548590">
    <property type="component" value="Unassembled WGS sequence"/>
</dbReference>
<dbReference type="PROSITE" id="PS51257">
    <property type="entry name" value="PROKAR_LIPOPROTEIN"/>
    <property type="match status" value="1"/>
</dbReference>
<dbReference type="Gene3D" id="3.40.50.1820">
    <property type="entry name" value="alpha/beta hydrolase"/>
    <property type="match status" value="1"/>
</dbReference>
<protein>
    <recommendedName>
        <fullName evidence="5">Alpha/beta hydrolase</fullName>
    </recommendedName>
</protein>
<sequence>MSFSAFRSLSFVLCLLLGACAARPPEPAARATPPRNPGYESAQMNAVELRRSTLQLGDNRLELVLRVPGMPGRYPLVLFLAGLGAPADAAGPLMQHWAEAGHAVLAVQASADGPAVMAGAGDGRKGREIAARAYSAERLGQRLGVLDALLRQLKAGELGEGLPVDLLARIDTGNMILAGFDIGAQTVQAAAGEHWPGVAGRTLPASVRGLILLSPHAESGGESFATRYAEMRVPVLAVSSAEDVDGFDFVTQPALRRQVFDNLPAGDKYLLQLSWASHAVVGGGQGMGAGFAGETRKPPEEGKSSSRGGPGGRGGGPGGGMGGGPGGGMGGGPGGGMEGGRGGPPGGGREAAKGGAAPEPMDDAEQAKSLQAVSLAFIDMLLQGDDIARSWLQRDANRWLAQTGRFYGR</sequence>
<evidence type="ECO:0000313" key="3">
    <source>
        <dbReference type="EMBL" id="MET1490725.1"/>
    </source>
</evidence>
<feature type="chain" id="PRO_5046397859" description="Alpha/beta hydrolase" evidence="2">
    <location>
        <begin position="22"/>
        <end position="409"/>
    </location>
</feature>
<feature type="compositionally biased region" description="Gly residues" evidence="1">
    <location>
        <begin position="308"/>
        <end position="349"/>
    </location>
</feature>
<evidence type="ECO:0000256" key="2">
    <source>
        <dbReference type="SAM" id="SignalP"/>
    </source>
</evidence>
<accession>A0ABV2CS28</accession>
<keyword evidence="2" id="KW-0732">Signal</keyword>
<dbReference type="RefSeq" id="WP_345925991.1">
    <property type="nucleotide sequence ID" value="NZ_JBDIVF010000002.1"/>
</dbReference>
<dbReference type="EMBL" id="JBEWLZ010000007">
    <property type="protein sequence ID" value="MET1490725.1"/>
    <property type="molecule type" value="Genomic_DNA"/>
</dbReference>
<gene>
    <name evidence="3" type="ORF">ABVT11_12885</name>
</gene>
<keyword evidence="4" id="KW-1185">Reference proteome</keyword>
<evidence type="ECO:0000313" key="4">
    <source>
        <dbReference type="Proteomes" id="UP001548590"/>
    </source>
</evidence>